<dbReference type="STRING" id="87541.AWM71_02445"/>
<dbReference type="Pfam" id="PF00923">
    <property type="entry name" value="TAL_FSA"/>
    <property type="match status" value="1"/>
</dbReference>
<sequence length="223" mass="25055">MMKLVLDTANIEKVKEYIEYLPVEGVTTNPSILKKEGGVEPIQHLKRLQEIIGRDKDLHVQVIANDYQGILDDAHRIVENINDRVCVKVPVTNDGLKAIKRLTREGIRITATAIYTDMQALLAAEMGAEFLAPYINRMENLGIDPYETIYWLNGQLERSGLETKILAASFKNVSQVTKTLSAGAEWVTLGEGVVDKLLGHANVQEAVRDFSKDWEDVYGRQIF</sequence>
<dbReference type="AlphaFoldDB" id="A0A133Y3M5"/>
<name>A0A133Y3M5_9LACT</name>
<dbReference type="PROSITE" id="PS00958">
    <property type="entry name" value="TRANSALDOLASE_2"/>
    <property type="match status" value="1"/>
</dbReference>
<dbReference type="Proteomes" id="UP000070422">
    <property type="component" value="Unassembled WGS sequence"/>
</dbReference>
<comment type="caution">
    <text evidence="4">The sequence shown here is derived from an EMBL/GenBank/DDBJ whole genome shotgun (WGS) entry which is preliminary data.</text>
</comment>
<evidence type="ECO:0000313" key="4">
    <source>
        <dbReference type="EMBL" id="KXB37799.1"/>
    </source>
</evidence>
<keyword evidence="2" id="KW-0963">Cytoplasm</keyword>
<dbReference type="PANTHER" id="PTHR10683">
    <property type="entry name" value="TRANSALDOLASE"/>
    <property type="match status" value="1"/>
</dbReference>
<dbReference type="NCBIfam" id="NF009299">
    <property type="entry name" value="PRK12656.1"/>
    <property type="match status" value="1"/>
</dbReference>
<dbReference type="InterPro" id="IPR033919">
    <property type="entry name" value="TSA/FSA_arc/bac"/>
</dbReference>
<dbReference type="FunFam" id="3.20.20.70:FF:000018">
    <property type="entry name" value="Probable transaldolase"/>
    <property type="match status" value="1"/>
</dbReference>
<dbReference type="InterPro" id="IPR001585">
    <property type="entry name" value="TAL/FSA"/>
</dbReference>
<dbReference type="SUPFAM" id="SSF51569">
    <property type="entry name" value="Aldolase"/>
    <property type="match status" value="1"/>
</dbReference>
<evidence type="ECO:0000256" key="1">
    <source>
        <dbReference type="ARBA" id="ARBA00004496"/>
    </source>
</evidence>
<evidence type="ECO:0000313" key="5">
    <source>
        <dbReference type="Proteomes" id="UP000070422"/>
    </source>
</evidence>
<dbReference type="EMBL" id="LSCQ01000019">
    <property type="protein sequence ID" value="KXB37799.1"/>
    <property type="molecule type" value="Genomic_DNA"/>
</dbReference>
<reference evidence="4 5" key="1">
    <citation type="submission" date="2016-01" db="EMBL/GenBank/DDBJ databases">
        <authorList>
            <person name="Oliw E.H."/>
        </authorList>
    </citation>
    <scope>NUCLEOTIDE SEQUENCE [LARGE SCALE GENOMIC DNA]</scope>
    <source>
        <strain evidence="4 5">KA00635</strain>
    </source>
</reference>
<protein>
    <submittedName>
        <fullName evidence="4">Fructose-6-phosphate aldolase</fullName>
    </submittedName>
</protein>
<proteinExistence type="predicted"/>
<evidence type="ECO:0000256" key="3">
    <source>
        <dbReference type="ARBA" id="ARBA00023270"/>
    </source>
</evidence>
<dbReference type="GO" id="GO:0005737">
    <property type="term" value="C:cytoplasm"/>
    <property type="evidence" value="ECO:0007669"/>
    <property type="project" value="UniProtKB-SubCell"/>
</dbReference>
<dbReference type="InterPro" id="IPR013785">
    <property type="entry name" value="Aldolase_TIM"/>
</dbReference>
<dbReference type="PATRIC" id="fig|87541.4.peg.359"/>
<dbReference type="PROSITE" id="PS01054">
    <property type="entry name" value="TRANSALDOLASE_1"/>
    <property type="match status" value="1"/>
</dbReference>
<dbReference type="CDD" id="cd00956">
    <property type="entry name" value="Transaldolase_FSA"/>
    <property type="match status" value="1"/>
</dbReference>
<dbReference type="GO" id="GO:0016832">
    <property type="term" value="F:aldehyde-lyase activity"/>
    <property type="evidence" value="ECO:0007669"/>
    <property type="project" value="InterPro"/>
</dbReference>
<keyword evidence="3" id="KW-0704">Schiff base</keyword>
<gene>
    <name evidence="4" type="ORF">HMPREF3187_00358</name>
</gene>
<dbReference type="Gene3D" id="3.20.20.70">
    <property type="entry name" value="Aldolase class I"/>
    <property type="match status" value="1"/>
</dbReference>
<dbReference type="InterPro" id="IPR018225">
    <property type="entry name" value="Transaldolase_AS"/>
</dbReference>
<evidence type="ECO:0000256" key="2">
    <source>
        <dbReference type="ARBA" id="ARBA00022490"/>
    </source>
</evidence>
<organism evidence="4 5">
    <name type="scientific">Aerococcus christensenii</name>
    <dbReference type="NCBI Taxonomy" id="87541"/>
    <lineage>
        <taxon>Bacteria</taxon>
        <taxon>Bacillati</taxon>
        <taxon>Bacillota</taxon>
        <taxon>Bacilli</taxon>
        <taxon>Lactobacillales</taxon>
        <taxon>Aerococcaceae</taxon>
        <taxon>Aerococcus</taxon>
    </lineage>
</organism>
<dbReference type="PANTHER" id="PTHR10683:SF28">
    <property type="entry name" value="TRANSALDOLASE C"/>
    <property type="match status" value="1"/>
</dbReference>
<dbReference type="GO" id="GO:0005975">
    <property type="term" value="P:carbohydrate metabolic process"/>
    <property type="evidence" value="ECO:0007669"/>
    <property type="project" value="InterPro"/>
</dbReference>
<accession>A0A133Y3M5</accession>
<comment type="subcellular location">
    <subcellularLocation>
        <location evidence="1">Cytoplasm</location>
    </subcellularLocation>
</comment>